<reference evidence="2 3" key="1">
    <citation type="submission" date="2017-05" db="EMBL/GenBank/DDBJ databases">
        <title>Isolation of Rhodococcus sp. S2-17 biodegrading of BP-3.</title>
        <authorList>
            <person name="Lee Y."/>
            <person name="Kim K.H."/>
            <person name="Chun B.H."/>
            <person name="Jung H.S."/>
            <person name="Jeon C.O."/>
        </authorList>
    </citation>
    <scope>NUCLEOTIDE SEQUENCE [LARGE SCALE GENOMIC DNA]</scope>
    <source>
        <strain evidence="2 3">S2-17</strain>
        <plasmid evidence="3">prb98</plasmid>
    </source>
</reference>
<evidence type="ECO:0000256" key="1">
    <source>
        <dbReference type="SAM" id="MobiDB-lite"/>
    </source>
</evidence>
<accession>A0A2S2C755</accession>
<evidence type="ECO:0000313" key="2">
    <source>
        <dbReference type="EMBL" id="AWK76644.1"/>
    </source>
</evidence>
<dbReference type="KEGG" id="roz:CBI38_31425"/>
<protein>
    <submittedName>
        <fullName evidence="2">Uncharacterized protein</fullName>
    </submittedName>
</protein>
<name>A0A2S2C755_9NOCA</name>
<keyword evidence="2" id="KW-0614">Plasmid</keyword>
<keyword evidence="3" id="KW-1185">Reference proteome</keyword>
<dbReference type="OrthoDB" id="4828144at2"/>
<organism evidence="2 3">
    <name type="scientific">Rhodococcus oxybenzonivorans</name>
    <dbReference type="NCBI Taxonomy" id="1990687"/>
    <lineage>
        <taxon>Bacteria</taxon>
        <taxon>Bacillati</taxon>
        <taxon>Actinomycetota</taxon>
        <taxon>Actinomycetes</taxon>
        <taxon>Mycobacteriales</taxon>
        <taxon>Nocardiaceae</taxon>
        <taxon>Rhodococcus</taxon>
    </lineage>
</organism>
<dbReference type="SUPFAM" id="SSF143212">
    <property type="entry name" value="Rv2632c-like"/>
    <property type="match status" value="1"/>
</dbReference>
<geneLocation type="plasmid" evidence="3">
    <name>prb98</name>
</geneLocation>
<proteinExistence type="predicted"/>
<evidence type="ECO:0000313" key="3">
    <source>
        <dbReference type="Proteomes" id="UP000245711"/>
    </source>
</evidence>
<dbReference type="EMBL" id="CP021355">
    <property type="protein sequence ID" value="AWK76644.1"/>
    <property type="molecule type" value="Genomic_DNA"/>
</dbReference>
<dbReference type="Gene3D" id="3.30.160.240">
    <property type="entry name" value="Rv1738"/>
    <property type="match status" value="1"/>
</dbReference>
<dbReference type="InterPro" id="IPR038070">
    <property type="entry name" value="Rv2632c-like_sf"/>
</dbReference>
<feature type="region of interest" description="Disordered" evidence="1">
    <location>
        <begin position="94"/>
        <end position="116"/>
    </location>
</feature>
<dbReference type="Pfam" id="PF08962">
    <property type="entry name" value="Rv2632c-like"/>
    <property type="match status" value="1"/>
</dbReference>
<dbReference type="InterPro" id="IPR015057">
    <property type="entry name" value="Rv2632c-like"/>
</dbReference>
<dbReference type="AlphaFoldDB" id="A0A2S2C755"/>
<dbReference type="Proteomes" id="UP000245711">
    <property type="component" value="Plasmid pRB98"/>
</dbReference>
<sequence>MDVNGEQWSVSIVIDGHKPDDADMSVSARARLPRPDDAALEGTGSARLHSTHFDVVTIGKQLAVARALADLSHQLFESASEYEAITRSALRIRHRTSPAPPRAWSPATHGVTRAAT</sequence>
<gene>
    <name evidence="2" type="ORF">CBI38_31425</name>
</gene>